<dbReference type="InterPro" id="IPR001611">
    <property type="entry name" value="Leu-rich_rpt"/>
</dbReference>
<dbReference type="PROSITE" id="PS51450">
    <property type="entry name" value="LRR"/>
    <property type="match status" value="1"/>
</dbReference>
<sequence length="396" mass="45713">MRFTNGIIIFFVIATVGVDEVLSTLFNYITPKKITCWESNCQLRCNDCSILNAGVANNFSCFQYATISVFECSDTFHRVEMTSEFFYKIEKAEVIKITKTDARRIKPHTFPSSTTLREIYLPENNISIIDEWAFGNMSALTHLYLNNNKLTLFNAFTIIDGLSIKYLNLGNNFLIYDDDNLLDDEVYDFKSITSLNLDGNKFRNISMGNYITHRELVKEVSMANNLLTLILPQYFEPLTNLEVLNLAFNKISSITQAFWNMMNLKTLILSHNSLIIFAENDFPPKGHSSLQYLAIDYNHLGKMANIMQYTSTLKKIAIEGNPWYCKCLRQYRRAFHNRSIQEVCADNVEHACIRSDTPCYVWFFSETAVQPDLQVKLDNLVTANNTYYCVLNEFDQ</sequence>
<evidence type="ECO:0000256" key="1">
    <source>
        <dbReference type="ARBA" id="ARBA00022614"/>
    </source>
</evidence>
<dbReference type="Gene3D" id="3.80.10.10">
    <property type="entry name" value="Ribonuclease Inhibitor"/>
    <property type="match status" value="2"/>
</dbReference>
<dbReference type="RefSeq" id="XP_028154834.1">
    <property type="nucleotide sequence ID" value="XM_028299033.1"/>
</dbReference>
<evidence type="ECO:0000256" key="4">
    <source>
        <dbReference type="SAM" id="Phobius"/>
    </source>
</evidence>
<dbReference type="InterPro" id="IPR050541">
    <property type="entry name" value="LRR_TM_domain-containing"/>
</dbReference>
<evidence type="ECO:0000256" key="3">
    <source>
        <dbReference type="ARBA" id="ARBA00022737"/>
    </source>
</evidence>
<dbReference type="PANTHER" id="PTHR24369">
    <property type="entry name" value="ANTIGEN BSP, PUTATIVE-RELATED"/>
    <property type="match status" value="1"/>
</dbReference>
<protein>
    <submittedName>
        <fullName evidence="5">Carboxypeptidase N subunit 2-like</fullName>
    </submittedName>
</protein>
<dbReference type="SMART" id="SM00369">
    <property type="entry name" value="LRR_TYP"/>
    <property type="match status" value="3"/>
</dbReference>
<dbReference type="AlphaFoldDB" id="A0A6P7GZP7"/>
<accession>A0A6P7GZP7</accession>
<dbReference type="PANTHER" id="PTHR24369:SF210">
    <property type="entry name" value="CHAOPTIN-RELATED"/>
    <property type="match status" value="1"/>
</dbReference>
<organism evidence="5">
    <name type="scientific">Diabrotica virgifera virgifera</name>
    <name type="common">western corn rootworm</name>
    <dbReference type="NCBI Taxonomy" id="50390"/>
    <lineage>
        <taxon>Eukaryota</taxon>
        <taxon>Metazoa</taxon>
        <taxon>Ecdysozoa</taxon>
        <taxon>Arthropoda</taxon>
        <taxon>Hexapoda</taxon>
        <taxon>Insecta</taxon>
        <taxon>Pterygota</taxon>
        <taxon>Neoptera</taxon>
        <taxon>Endopterygota</taxon>
        <taxon>Coleoptera</taxon>
        <taxon>Polyphaga</taxon>
        <taxon>Cucujiformia</taxon>
        <taxon>Chrysomeloidea</taxon>
        <taxon>Chrysomelidae</taxon>
        <taxon>Galerucinae</taxon>
        <taxon>Diabroticina</taxon>
        <taxon>Diabroticites</taxon>
        <taxon>Diabrotica</taxon>
    </lineage>
</organism>
<gene>
    <name evidence="5" type="primary">LOC114348468</name>
</gene>
<keyword evidence="4" id="KW-0812">Transmembrane</keyword>
<dbReference type="InterPro" id="IPR032675">
    <property type="entry name" value="LRR_dom_sf"/>
</dbReference>
<keyword evidence="3" id="KW-0677">Repeat</keyword>
<dbReference type="InParanoid" id="A0A6P7GZP7"/>
<keyword evidence="2" id="KW-0732">Signal</keyword>
<proteinExistence type="predicted"/>
<feature type="transmembrane region" description="Helical" evidence="4">
    <location>
        <begin position="7"/>
        <end position="29"/>
    </location>
</feature>
<reference evidence="5" key="1">
    <citation type="submission" date="2025-08" db="UniProtKB">
        <authorList>
            <consortium name="RefSeq"/>
        </authorList>
    </citation>
    <scope>IDENTIFICATION</scope>
    <source>
        <tissue evidence="5">Whole insect</tissue>
    </source>
</reference>
<dbReference type="InterPro" id="IPR003591">
    <property type="entry name" value="Leu-rich_rpt_typical-subtyp"/>
</dbReference>
<dbReference type="GO" id="GO:0005886">
    <property type="term" value="C:plasma membrane"/>
    <property type="evidence" value="ECO:0007669"/>
    <property type="project" value="TreeGrafter"/>
</dbReference>
<name>A0A6P7GZP7_DIAVI</name>
<dbReference type="Pfam" id="PF13855">
    <property type="entry name" value="LRR_8"/>
    <property type="match status" value="2"/>
</dbReference>
<dbReference type="SUPFAM" id="SSF52058">
    <property type="entry name" value="L domain-like"/>
    <property type="match status" value="1"/>
</dbReference>
<evidence type="ECO:0000313" key="5">
    <source>
        <dbReference type="RefSeq" id="XP_028154834.1"/>
    </source>
</evidence>
<keyword evidence="4" id="KW-1133">Transmembrane helix</keyword>
<keyword evidence="4" id="KW-0472">Membrane</keyword>
<evidence type="ECO:0000256" key="2">
    <source>
        <dbReference type="ARBA" id="ARBA00022729"/>
    </source>
</evidence>
<keyword evidence="1" id="KW-0433">Leucine-rich repeat</keyword>